<dbReference type="InterPro" id="IPR008535">
    <property type="entry name" value="DUF817"/>
</dbReference>
<dbReference type="Pfam" id="PF05675">
    <property type="entry name" value="DUF817"/>
    <property type="match status" value="1"/>
</dbReference>
<protein>
    <submittedName>
        <fullName evidence="1">DUF817 family protein</fullName>
    </submittedName>
</protein>
<dbReference type="PIRSF" id="PIRSF009141">
    <property type="entry name" value="UCP009141"/>
    <property type="match status" value="1"/>
</dbReference>
<name>A0A857LPM4_9ACTN</name>
<dbReference type="EMBL" id="CP045810">
    <property type="protein sequence ID" value="QHN40006.1"/>
    <property type="molecule type" value="Genomic_DNA"/>
</dbReference>
<accession>A0A857LPM4</accession>
<dbReference type="RefSeq" id="WP_005182879.1">
    <property type="nucleotide sequence ID" value="NZ_CP045804.1"/>
</dbReference>
<organism evidence="1">
    <name type="scientific">Gordonia amarae</name>
    <dbReference type="NCBI Taxonomy" id="36821"/>
    <lineage>
        <taxon>Bacteria</taxon>
        <taxon>Bacillati</taxon>
        <taxon>Actinomycetota</taxon>
        <taxon>Actinomycetes</taxon>
        <taxon>Mycobacteriales</taxon>
        <taxon>Gordoniaceae</taxon>
        <taxon>Gordonia</taxon>
    </lineage>
</organism>
<gene>
    <name evidence="1" type="ORF">GII30_13315</name>
</gene>
<proteinExistence type="predicted"/>
<reference evidence="1" key="1">
    <citation type="journal article" date="2021" name="Nat. Microbiol.">
        <title>Cocultivation of an ultrasmall environmental parasitic bacterium with lytic ability against bacteria associated with wastewater foams.</title>
        <authorList>
            <person name="Batinovic S."/>
            <person name="Rose J.J.A."/>
            <person name="Ratcliffe J."/>
            <person name="Seviour R.J."/>
            <person name="Petrovski S."/>
        </authorList>
    </citation>
    <scope>NUCLEOTIDE SEQUENCE</scope>
    <source>
        <strain evidence="1">CON44</strain>
    </source>
</reference>
<sequence>MPGGQTPDVVVAPDVRTGRPGEPGRSYRIGHLAAQLCRFAWIELQCCAFAIVVLAGIAASTLLRGYWDAPILRYDALLVFLVAVQVMFLVTKQETFRELLVICTFHAAGLALEMFKVAVGSWEYPESGVATVAGVPLYAGFMYAAVGSYICQAFRRFDLGLTRYRMGVVGVLAVLAYLNFFTHHLIGDFRFLIMAAFVVATAWMRVWFTVGRERYWMPLPLSFVLIGLFLWIAENIATYFGAWQYPGQETGWQLVHIGKFSSWILLVSLSFVLVTALIPRRHAESGALRGR</sequence>
<dbReference type="AlphaFoldDB" id="A0A857LPM4"/>
<evidence type="ECO:0000313" key="1">
    <source>
        <dbReference type="EMBL" id="QHN40006.1"/>
    </source>
</evidence>